<comment type="caution">
    <text evidence="21">The sequence shown here is derived from an EMBL/GenBank/DDBJ whole genome shotgun (WGS) entry which is preliminary data.</text>
</comment>
<keyword evidence="6" id="KW-0004">4Fe-4S</keyword>
<dbReference type="InterPro" id="IPR005467">
    <property type="entry name" value="His_kinase_dom"/>
</dbReference>
<sequence>MTKKKNLIALAWSFILGLLFIPGLIASVVLLPWIPLIGRGADWLSRWVASWSGTPIANRVTNRWFDIRNFVNLLVQLVIGFVTFTAWVGGGFTVGVLFAAPFLVDEVQFFSWTLTDPTQKIAVAWVFAILFLVLTIAINLGAGLLSIWLSRVILAPSSEEVTQSRDVLIDSFSGERRRIERELHDGPQQHLTALKLNIAAARMGKTEEDVAEALSAADRNATQALAQLRSVVLGIAPPVLFENGLVAAVRELAAHSGMQVSVRENGVSDFGPIDETTALLAYHSAAEGLTNATKHGHADRADITLAVQTPKRALVSHSGTLTVTVRDNGEGLMEPSGADAVDVVKHGTGTGIAGLRERAAALGGTVTLTNADGGAELRLELPVRQGRTR</sequence>
<keyword evidence="12 21" id="KW-0418">Kinase</keyword>
<dbReference type="GO" id="GO:0016020">
    <property type="term" value="C:membrane"/>
    <property type="evidence" value="ECO:0007669"/>
    <property type="project" value="InterPro"/>
</dbReference>
<dbReference type="Gene3D" id="3.30.565.10">
    <property type="entry name" value="Histidine kinase-like ATPase, C-terminal domain"/>
    <property type="match status" value="1"/>
</dbReference>
<dbReference type="GO" id="GO:0000155">
    <property type="term" value="F:phosphorelay sensor kinase activity"/>
    <property type="evidence" value="ECO:0007669"/>
    <property type="project" value="InterPro"/>
</dbReference>
<dbReference type="GO" id="GO:0005524">
    <property type="term" value="F:ATP binding"/>
    <property type="evidence" value="ECO:0007669"/>
    <property type="project" value="UniProtKB-KW"/>
</dbReference>
<dbReference type="GO" id="GO:0046872">
    <property type="term" value="F:metal ion binding"/>
    <property type="evidence" value="ECO:0007669"/>
    <property type="project" value="UniProtKB-KW"/>
</dbReference>
<dbReference type="GO" id="GO:0046983">
    <property type="term" value="F:protein dimerization activity"/>
    <property type="evidence" value="ECO:0007669"/>
    <property type="project" value="InterPro"/>
</dbReference>
<evidence type="ECO:0000256" key="4">
    <source>
        <dbReference type="ARBA" id="ARBA00012438"/>
    </source>
</evidence>
<dbReference type="PROSITE" id="PS50109">
    <property type="entry name" value="HIS_KIN"/>
    <property type="match status" value="1"/>
</dbReference>
<evidence type="ECO:0000256" key="19">
    <source>
        <dbReference type="SAM" id="Phobius"/>
    </source>
</evidence>
<dbReference type="InterPro" id="IPR011712">
    <property type="entry name" value="Sig_transdc_His_kin_sub3_dim/P"/>
</dbReference>
<evidence type="ECO:0000256" key="7">
    <source>
        <dbReference type="ARBA" id="ARBA00022490"/>
    </source>
</evidence>
<evidence type="ECO:0000256" key="6">
    <source>
        <dbReference type="ARBA" id="ARBA00022485"/>
    </source>
</evidence>
<protein>
    <recommendedName>
        <fullName evidence="5">Oxygen sensor histidine kinase NreB</fullName>
        <ecNumber evidence="4">2.7.13.3</ecNumber>
    </recommendedName>
    <alternativeName>
        <fullName evidence="18">Nitrogen regulation protein B</fullName>
    </alternativeName>
</protein>
<dbReference type="CDD" id="cd16917">
    <property type="entry name" value="HATPase_UhpB-NarQ-NarX-like"/>
    <property type="match status" value="1"/>
</dbReference>
<dbReference type="Gene3D" id="1.20.5.1930">
    <property type="match status" value="1"/>
</dbReference>
<keyword evidence="7" id="KW-0963">Cytoplasm</keyword>
<dbReference type="SUPFAM" id="SSF55874">
    <property type="entry name" value="ATPase domain of HSP90 chaperone/DNA topoisomerase II/histidine kinase"/>
    <property type="match status" value="1"/>
</dbReference>
<gene>
    <name evidence="21" type="ORF">QP460_007790</name>
</gene>
<comment type="subcellular location">
    <subcellularLocation>
        <location evidence="3">Cytoplasm</location>
    </subcellularLocation>
</comment>
<dbReference type="Proteomes" id="UP001223646">
    <property type="component" value="Unassembled WGS sequence"/>
</dbReference>
<keyword evidence="19" id="KW-0472">Membrane</keyword>
<reference evidence="21" key="1">
    <citation type="submission" date="2023-05" db="EMBL/GenBank/DDBJ databases">
        <authorList>
            <person name="Du J."/>
        </authorList>
    </citation>
    <scope>NUCLEOTIDE SEQUENCE</scope>
    <source>
        <strain evidence="21">UMB1064</strain>
    </source>
</reference>
<feature type="transmembrane region" description="Helical" evidence="19">
    <location>
        <begin position="121"/>
        <end position="149"/>
    </location>
</feature>
<evidence type="ECO:0000256" key="3">
    <source>
        <dbReference type="ARBA" id="ARBA00004496"/>
    </source>
</evidence>
<evidence type="ECO:0000256" key="18">
    <source>
        <dbReference type="ARBA" id="ARBA00030800"/>
    </source>
</evidence>
<keyword evidence="14" id="KW-0408">Iron</keyword>
<evidence type="ECO:0000259" key="20">
    <source>
        <dbReference type="PROSITE" id="PS50109"/>
    </source>
</evidence>
<name>A0AAW9SUL7_CORAY</name>
<comment type="catalytic activity">
    <reaction evidence="1">
        <text>ATP + protein L-histidine = ADP + protein N-phospho-L-histidine.</text>
        <dbReference type="EC" id="2.7.13.3"/>
    </reaction>
</comment>
<dbReference type="AlphaFoldDB" id="A0AAW9SUL7"/>
<keyword evidence="16" id="KW-0411">Iron-sulfur</keyword>
<evidence type="ECO:0000256" key="12">
    <source>
        <dbReference type="ARBA" id="ARBA00022777"/>
    </source>
</evidence>
<dbReference type="GO" id="GO:0005737">
    <property type="term" value="C:cytoplasm"/>
    <property type="evidence" value="ECO:0007669"/>
    <property type="project" value="UniProtKB-SubCell"/>
</dbReference>
<keyword evidence="10" id="KW-0479">Metal-binding</keyword>
<feature type="domain" description="Histidine kinase" evidence="20">
    <location>
        <begin position="289"/>
        <end position="385"/>
    </location>
</feature>
<evidence type="ECO:0000256" key="13">
    <source>
        <dbReference type="ARBA" id="ARBA00022840"/>
    </source>
</evidence>
<dbReference type="InterPro" id="IPR004358">
    <property type="entry name" value="Sig_transdc_His_kin-like_C"/>
</dbReference>
<dbReference type="Pfam" id="PF02518">
    <property type="entry name" value="HATPase_c"/>
    <property type="match status" value="1"/>
</dbReference>
<dbReference type="PANTHER" id="PTHR24421:SF10">
    <property type="entry name" value="NITRATE_NITRITE SENSOR PROTEIN NARQ"/>
    <property type="match status" value="1"/>
</dbReference>
<evidence type="ECO:0000256" key="9">
    <source>
        <dbReference type="ARBA" id="ARBA00022679"/>
    </source>
</evidence>
<organism evidence="21 22">
    <name type="scientific">Corynebacterium amycolatum</name>
    <dbReference type="NCBI Taxonomy" id="43765"/>
    <lineage>
        <taxon>Bacteria</taxon>
        <taxon>Bacillati</taxon>
        <taxon>Actinomycetota</taxon>
        <taxon>Actinomycetes</taxon>
        <taxon>Mycobacteriales</taxon>
        <taxon>Corynebacteriaceae</taxon>
        <taxon>Corynebacterium</taxon>
    </lineage>
</organism>
<evidence type="ECO:0000256" key="11">
    <source>
        <dbReference type="ARBA" id="ARBA00022741"/>
    </source>
</evidence>
<dbReference type="RefSeq" id="WP_284826032.1">
    <property type="nucleotide sequence ID" value="NZ_JASOOY020000027.1"/>
</dbReference>
<keyword evidence="13" id="KW-0067">ATP-binding</keyword>
<evidence type="ECO:0000256" key="8">
    <source>
        <dbReference type="ARBA" id="ARBA00022553"/>
    </source>
</evidence>
<proteinExistence type="predicted"/>
<dbReference type="PANTHER" id="PTHR24421">
    <property type="entry name" value="NITRATE/NITRITE SENSOR PROTEIN NARX-RELATED"/>
    <property type="match status" value="1"/>
</dbReference>
<keyword evidence="8" id="KW-0597">Phosphoprotein</keyword>
<evidence type="ECO:0000256" key="10">
    <source>
        <dbReference type="ARBA" id="ARBA00022723"/>
    </source>
</evidence>
<keyword evidence="19" id="KW-0812">Transmembrane</keyword>
<dbReference type="EC" id="2.7.13.3" evidence="4"/>
<dbReference type="EMBL" id="JASOOY020000027">
    <property type="protein sequence ID" value="MEO3717486.1"/>
    <property type="molecule type" value="Genomic_DNA"/>
</dbReference>
<keyword evidence="11" id="KW-0547">Nucleotide-binding</keyword>
<dbReference type="Pfam" id="PF07730">
    <property type="entry name" value="HisKA_3"/>
    <property type="match status" value="1"/>
</dbReference>
<reference evidence="21" key="2">
    <citation type="submission" date="2024-05" db="EMBL/GenBank/DDBJ databases">
        <authorList>
            <person name="Wolfe A."/>
        </authorList>
    </citation>
    <scope>NUCLEOTIDE SEQUENCE</scope>
    <source>
        <strain evidence="21">UMB1064</strain>
    </source>
</reference>
<evidence type="ECO:0000256" key="5">
    <source>
        <dbReference type="ARBA" id="ARBA00017322"/>
    </source>
</evidence>
<dbReference type="InterPro" id="IPR050482">
    <property type="entry name" value="Sensor_HK_TwoCompSys"/>
</dbReference>
<feature type="transmembrane region" description="Helical" evidence="19">
    <location>
        <begin position="73"/>
        <end position="100"/>
    </location>
</feature>
<accession>A0AAW9SUL7</accession>
<dbReference type="InterPro" id="IPR003594">
    <property type="entry name" value="HATPase_dom"/>
</dbReference>
<evidence type="ECO:0000256" key="17">
    <source>
        <dbReference type="ARBA" id="ARBA00024827"/>
    </source>
</evidence>
<keyword evidence="19" id="KW-1133">Transmembrane helix</keyword>
<evidence type="ECO:0000256" key="2">
    <source>
        <dbReference type="ARBA" id="ARBA00001966"/>
    </source>
</evidence>
<evidence type="ECO:0000313" key="21">
    <source>
        <dbReference type="EMBL" id="MEO3717486.1"/>
    </source>
</evidence>
<comment type="function">
    <text evidence="17">Member of the two-component regulatory system NreB/NreC involved in the control of dissimilatory nitrate/nitrite reduction in response to oxygen. NreB functions as a direct oxygen sensor histidine kinase which is autophosphorylated, in the absence of oxygen, probably at the conserved histidine residue, and transfers its phosphate group probably to a conserved aspartate residue of NreC. NreB/NreC activates the expression of the nitrate (narGHJI) and nitrite (nir) reductase operons, as well as the putative nitrate transporter gene narT.</text>
</comment>
<keyword evidence="9" id="KW-0808">Transferase</keyword>
<comment type="cofactor">
    <cofactor evidence="2">
        <name>[4Fe-4S] cluster</name>
        <dbReference type="ChEBI" id="CHEBI:49883"/>
    </cofactor>
</comment>
<evidence type="ECO:0000256" key="1">
    <source>
        <dbReference type="ARBA" id="ARBA00000085"/>
    </source>
</evidence>
<feature type="transmembrane region" description="Helical" evidence="19">
    <location>
        <begin position="7"/>
        <end position="34"/>
    </location>
</feature>
<evidence type="ECO:0000256" key="14">
    <source>
        <dbReference type="ARBA" id="ARBA00023004"/>
    </source>
</evidence>
<evidence type="ECO:0000256" key="15">
    <source>
        <dbReference type="ARBA" id="ARBA00023012"/>
    </source>
</evidence>
<evidence type="ECO:0000313" key="22">
    <source>
        <dbReference type="Proteomes" id="UP001223646"/>
    </source>
</evidence>
<evidence type="ECO:0000256" key="16">
    <source>
        <dbReference type="ARBA" id="ARBA00023014"/>
    </source>
</evidence>
<dbReference type="PRINTS" id="PR00344">
    <property type="entry name" value="BCTRLSENSOR"/>
</dbReference>
<dbReference type="InterPro" id="IPR036890">
    <property type="entry name" value="HATPase_C_sf"/>
</dbReference>
<keyword evidence="15" id="KW-0902">Two-component regulatory system</keyword>
<dbReference type="GO" id="GO:0051539">
    <property type="term" value="F:4 iron, 4 sulfur cluster binding"/>
    <property type="evidence" value="ECO:0007669"/>
    <property type="project" value="UniProtKB-KW"/>
</dbReference>